<dbReference type="AlphaFoldDB" id="G2I3F2"/>
<proteinExistence type="predicted"/>
<dbReference type="HOGENOM" id="CLU_073529_0_0_5"/>
<dbReference type="PANTHER" id="PTHR30471">
    <property type="entry name" value="DNA REPAIR PROTEIN RADC"/>
    <property type="match status" value="1"/>
</dbReference>
<evidence type="ECO:0000259" key="2">
    <source>
        <dbReference type="Pfam" id="PF04002"/>
    </source>
</evidence>
<protein>
    <submittedName>
        <fullName evidence="3">DNA repair protein RadC</fullName>
    </submittedName>
</protein>
<sequence>MLSDVPLQWYHGRVPRGRYGGVGLEKNEAVKKPAATGPGGHRARMRQRIRMAGAYSLADYELLEVLLFAAIPRRDTKPQAKALLAHFGSLAAVLDASPARLRAAGLGPRGVAVMACPALAARRLAHADLRGRVLFTDMAALLAYCDRLPNHEPDGVRLFCLDSAGQLLADEVVPLGAAAPTCRAMLTRALELHAVSLITVRDMGADLPPPQGSAVDQHWSRMLYTHARLMGMDVQDCLVRGGGRTVSLRPVLRA</sequence>
<dbReference type="EMBL" id="AP012159">
    <property type="protein sequence ID" value="BAK85119.1"/>
    <property type="molecule type" value="Genomic_DNA"/>
</dbReference>
<dbReference type="InterPro" id="IPR025657">
    <property type="entry name" value="RadC_JAB"/>
</dbReference>
<dbReference type="SUPFAM" id="SSF47781">
    <property type="entry name" value="RuvA domain 2-like"/>
    <property type="match status" value="1"/>
</dbReference>
<dbReference type="eggNOG" id="COG2003">
    <property type="taxonomic scope" value="Bacteria"/>
</dbReference>
<dbReference type="GO" id="GO:0008237">
    <property type="term" value="F:metallopeptidase activity"/>
    <property type="evidence" value="ECO:0007669"/>
    <property type="project" value="UniProtKB-KW"/>
</dbReference>
<reference evidence="4" key="1">
    <citation type="journal article" date="2011" name="J. Bacteriol.">
        <title>Complete genome sequence of NBRC 3288, a unique cellulose-nonproducing strain of Gluconacetobacter xylinus isolated from vinegar.</title>
        <authorList>
            <person name="Ogino H."/>
            <person name="Azuma Y."/>
            <person name="Hosoyama A."/>
            <person name="Nakazawa H."/>
            <person name="Matsutani M."/>
            <person name="Hasegawa A."/>
            <person name="Otsuyama K."/>
            <person name="Matsushita K."/>
            <person name="Fujita N."/>
            <person name="Shirai M."/>
        </authorList>
    </citation>
    <scope>NUCLEOTIDE SEQUENCE [LARGE SCALE GENOMIC DNA]</scope>
    <source>
        <strain evidence="4">NBRC 3288 / BCRC 11682 / LMG 1693</strain>
    </source>
</reference>
<accession>G2I3F2</accession>
<evidence type="ECO:0000313" key="4">
    <source>
        <dbReference type="Proteomes" id="UP000009044"/>
    </source>
</evidence>
<dbReference type="STRING" id="634177.GLX_27070"/>
<evidence type="ECO:0000256" key="1">
    <source>
        <dbReference type="ARBA" id="ARBA00023049"/>
    </source>
</evidence>
<dbReference type="PANTHER" id="PTHR30471:SF3">
    <property type="entry name" value="UPF0758 PROTEIN YEES-RELATED"/>
    <property type="match status" value="1"/>
</dbReference>
<dbReference type="Pfam" id="PF04002">
    <property type="entry name" value="RadC"/>
    <property type="match status" value="1"/>
</dbReference>
<gene>
    <name evidence="3" type="ordered locus">GLX_27070</name>
</gene>
<dbReference type="PATRIC" id="fig|634177.7.peg.3018"/>
<keyword evidence="1" id="KW-0378">Hydrolase</keyword>
<dbReference type="KEGG" id="gxy:GLX_27070"/>
<dbReference type="Proteomes" id="UP000009044">
    <property type="component" value="Chromosome"/>
</dbReference>
<name>G2I3F2_KOMMN</name>
<evidence type="ECO:0000313" key="3">
    <source>
        <dbReference type="EMBL" id="BAK85119.1"/>
    </source>
</evidence>
<dbReference type="InterPro" id="IPR001405">
    <property type="entry name" value="UPF0758"/>
</dbReference>
<keyword evidence="1" id="KW-0482">Metalloprotease</keyword>
<dbReference type="InterPro" id="IPR010994">
    <property type="entry name" value="RuvA_2-like"/>
</dbReference>
<keyword evidence="1" id="KW-0645">Protease</keyword>
<organism evidence="3 4">
    <name type="scientific">Komagataeibacter medellinensis (strain NBRC 3288 / BCRC 11682 / LMG 1693 / Kondo 51)</name>
    <name type="common">Gluconacetobacter medellinensis</name>
    <dbReference type="NCBI Taxonomy" id="634177"/>
    <lineage>
        <taxon>Bacteria</taxon>
        <taxon>Pseudomonadati</taxon>
        <taxon>Pseudomonadota</taxon>
        <taxon>Alphaproteobacteria</taxon>
        <taxon>Acetobacterales</taxon>
        <taxon>Acetobacteraceae</taxon>
        <taxon>Komagataeibacter</taxon>
    </lineage>
</organism>
<feature type="domain" description="RadC-like JAB" evidence="2">
    <location>
        <begin position="139"/>
        <end position="249"/>
    </location>
</feature>